<protein>
    <submittedName>
        <fullName evidence="1">Uncharacterized protein</fullName>
    </submittedName>
</protein>
<name>A0ACC0KZ89_CHOFU</name>
<evidence type="ECO:0000313" key="1">
    <source>
        <dbReference type="EMBL" id="KAI8441630.1"/>
    </source>
</evidence>
<comment type="caution">
    <text evidence="1">The sequence shown here is derived from an EMBL/GenBank/DDBJ whole genome shotgun (WGS) entry which is preliminary data.</text>
</comment>
<accession>A0ACC0KZ89</accession>
<organism evidence="1 2">
    <name type="scientific">Choristoneura fumiferana</name>
    <name type="common">Spruce budworm moth</name>
    <name type="synonym">Archips fumiferana</name>
    <dbReference type="NCBI Taxonomy" id="7141"/>
    <lineage>
        <taxon>Eukaryota</taxon>
        <taxon>Metazoa</taxon>
        <taxon>Ecdysozoa</taxon>
        <taxon>Arthropoda</taxon>
        <taxon>Hexapoda</taxon>
        <taxon>Insecta</taxon>
        <taxon>Pterygota</taxon>
        <taxon>Neoptera</taxon>
        <taxon>Endopterygota</taxon>
        <taxon>Lepidoptera</taxon>
        <taxon>Glossata</taxon>
        <taxon>Ditrysia</taxon>
        <taxon>Tortricoidea</taxon>
        <taxon>Tortricidae</taxon>
        <taxon>Tortricinae</taxon>
        <taxon>Choristoneura</taxon>
    </lineage>
</organism>
<keyword evidence="2" id="KW-1185">Reference proteome</keyword>
<sequence length="451" mass="51048">MTDLRKDAGHAPQIPLRRLLGGHEAIGLLTIPVPTSVKKENSEAEDVHVHQHLRAIRVQDLVTEVLLLRVLAAFQHVRQDVFTAPFIVIRRPPRIPWESDMMPRGVATHSSGDPDLMHLAIWRVMQFQKSIGNEGHCVKVMMNASNSGAVFFLGTRAHYQVLQQPDRPFDVENGNASTETIYQNSTAVNELWNKEQTDSQNNEVEYTGEHSNWGYSEAPEVIVNDNKDTGVKRRAKRRPSETALCEEQDIRPAQLNATPDRFEHLVQYNLLTILNKFYVIIPTLNVTFALSTPKAKGGRRRVSVLGALASLARRKRRLQSHSACYLKRLEVALTTCTYRESCRCFECQSRYFECDEDEYSSEDDEYEYAAQYYASQMVNMCQHGDDDEVFVDTVPDDNTSTDMLLDEPKESSVVSVSPEPEPEPNLELEVAAGTPIVLNYLLTHPITCCVQ</sequence>
<evidence type="ECO:0000313" key="2">
    <source>
        <dbReference type="Proteomes" id="UP001064048"/>
    </source>
</evidence>
<proteinExistence type="predicted"/>
<reference evidence="1 2" key="1">
    <citation type="journal article" date="2022" name="Genome Biol. Evol.">
        <title>The Spruce Budworm Genome: Reconstructing the Evolutionary History of Antifreeze Proteins.</title>
        <authorList>
            <person name="Beliveau C."/>
            <person name="Gagne P."/>
            <person name="Picq S."/>
            <person name="Vernygora O."/>
            <person name="Keeling C.I."/>
            <person name="Pinkney K."/>
            <person name="Doucet D."/>
            <person name="Wen F."/>
            <person name="Johnston J.S."/>
            <person name="Maaroufi H."/>
            <person name="Boyle B."/>
            <person name="Laroche J."/>
            <person name="Dewar K."/>
            <person name="Juretic N."/>
            <person name="Blackburn G."/>
            <person name="Nisole A."/>
            <person name="Brunet B."/>
            <person name="Brandao M."/>
            <person name="Lumley L."/>
            <person name="Duan J."/>
            <person name="Quan G."/>
            <person name="Lucarotti C.J."/>
            <person name="Roe A.D."/>
            <person name="Sperling F.A.H."/>
            <person name="Levesque R.C."/>
            <person name="Cusson M."/>
        </authorList>
    </citation>
    <scope>NUCLEOTIDE SEQUENCE [LARGE SCALE GENOMIC DNA]</scope>
    <source>
        <strain evidence="1">Glfc:IPQL:Cfum</strain>
    </source>
</reference>
<gene>
    <name evidence="1" type="ORF">MSG28_015192</name>
</gene>
<dbReference type="Proteomes" id="UP001064048">
    <property type="component" value="Chromosome 27"/>
</dbReference>
<dbReference type="EMBL" id="CM046127">
    <property type="protein sequence ID" value="KAI8441630.1"/>
    <property type="molecule type" value="Genomic_DNA"/>
</dbReference>